<keyword evidence="1" id="KW-1133">Transmembrane helix</keyword>
<keyword evidence="4" id="KW-1185">Reference proteome</keyword>
<reference evidence="2 4" key="1">
    <citation type="submission" date="2020-08" db="EMBL/GenBank/DDBJ databases">
        <title>Aphidius gifuensis genome sequencing and assembly.</title>
        <authorList>
            <person name="Du Z."/>
        </authorList>
    </citation>
    <scope>NUCLEOTIDE SEQUENCE [LARGE SCALE GENOMIC DNA]</scope>
    <source>
        <strain evidence="2">YNYX2018</strain>
        <tissue evidence="2">Adults</tissue>
    </source>
</reference>
<evidence type="ECO:0000313" key="2">
    <source>
        <dbReference type="EMBL" id="KAF7990669.1"/>
    </source>
</evidence>
<dbReference type="OrthoDB" id="2985014at2759"/>
<name>A0A834XSW6_APHGI</name>
<evidence type="ECO:0000313" key="3">
    <source>
        <dbReference type="EMBL" id="KAF7991065.1"/>
    </source>
</evidence>
<keyword evidence="1" id="KW-0812">Transmembrane</keyword>
<comment type="caution">
    <text evidence="2">The sequence shown here is derived from an EMBL/GenBank/DDBJ whole genome shotgun (WGS) entry which is preliminary data.</text>
</comment>
<sequence>MEQKDSQITARKYSTNESVVEKKIIQDINVGWKFWKKRRYVVGMLAFFGFFTSYILRVNLSVAIVAMTSTSNEVK</sequence>
<organism evidence="2 4">
    <name type="scientific">Aphidius gifuensis</name>
    <name type="common">Parasitoid wasp</name>
    <dbReference type="NCBI Taxonomy" id="684658"/>
    <lineage>
        <taxon>Eukaryota</taxon>
        <taxon>Metazoa</taxon>
        <taxon>Ecdysozoa</taxon>
        <taxon>Arthropoda</taxon>
        <taxon>Hexapoda</taxon>
        <taxon>Insecta</taxon>
        <taxon>Pterygota</taxon>
        <taxon>Neoptera</taxon>
        <taxon>Endopterygota</taxon>
        <taxon>Hymenoptera</taxon>
        <taxon>Apocrita</taxon>
        <taxon>Ichneumonoidea</taxon>
        <taxon>Braconidae</taxon>
        <taxon>Aphidiinae</taxon>
        <taxon>Aphidius</taxon>
    </lineage>
</organism>
<dbReference type="EMBL" id="JACMRX010000004">
    <property type="protein sequence ID" value="KAF7991065.1"/>
    <property type="molecule type" value="Genomic_DNA"/>
</dbReference>
<accession>A0A834XSW6</accession>
<proteinExistence type="predicted"/>
<evidence type="ECO:0000256" key="1">
    <source>
        <dbReference type="SAM" id="Phobius"/>
    </source>
</evidence>
<dbReference type="EMBL" id="JACMRX010000004">
    <property type="protein sequence ID" value="KAF7990669.1"/>
    <property type="molecule type" value="Genomic_DNA"/>
</dbReference>
<dbReference type="Proteomes" id="UP000639338">
    <property type="component" value="Unassembled WGS sequence"/>
</dbReference>
<dbReference type="AlphaFoldDB" id="A0A834XSW6"/>
<feature type="transmembrane region" description="Helical" evidence="1">
    <location>
        <begin position="40"/>
        <end position="67"/>
    </location>
</feature>
<protein>
    <submittedName>
        <fullName evidence="2">Uncharacterized protein</fullName>
    </submittedName>
</protein>
<gene>
    <name evidence="2" type="ORF">HCN44_000474</name>
    <name evidence="3" type="ORF">HCN44_002627</name>
</gene>
<keyword evidence="1" id="KW-0472">Membrane</keyword>
<evidence type="ECO:0000313" key="4">
    <source>
        <dbReference type="Proteomes" id="UP000639338"/>
    </source>
</evidence>